<dbReference type="RefSeq" id="WP_244283784.1">
    <property type="nucleotide sequence ID" value="NZ_FNSR01000001.1"/>
</dbReference>
<name>A0A1H7TZB8_9BURK</name>
<dbReference type="STRING" id="416943.SAMN05445871_2401"/>
<keyword evidence="2" id="KW-1185">Reference proteome</keyword>
<organism evidence="1 2">
    <name type="scientific">Paraburkholderia caballeronis</name>
    <dbReference type="NCBI Taxonomy" id="416943"/>
    <lineage>
        <taxon>Bacteria</taxon>
        <taxon>Pseudomonadati</taxon>
        <taxon>Pseudomonadota</taxon>
        <taxon>Betaproteobacteria</taxon>
        <taxon>Burkholderiales</taxon>
        <taxon>Burkholderiaceae</taxon>
        <taxon>Paraburkholderia</taxon>
    </lineage>
</organism>
<dbReference type="EMBL" id="FOAJ01000017">
    <property type="protein sequence ID" value="SEL90101.1"/>
    <property type="molecule type" value="Genomic_DNA"/>
</dbReference>
<reference evidence="2" key="1">
    <citation type="submission" date="2016-10" db="EMBL/GenBank/DDBJ databases">
        <authorList>
            <person name="Varghese N."/>
            <person name="Submissions S."/>
        </authorList>
    </citation>
    <scope>NUCLEOTIDE SEQUENCE [LARGE SCALE GENOMIC DNA]</scope>
    <source>
        <strain evidence="2">LMG 26416</strain>
    </source>
</reference>
<proteinExistence type="predicted"/>
<accession>A0A1H7TZB8</accession>
<dbReference type="AlphaFoldDB" id="A0A1H7TZB8"/>
<evidence type="ECO:0000313" key="2">
    <source>
        <dbReference type="Proteomes" id="UP000199120"/>
    </source>
</evidence>
<gene>
    <name evidence="1" type="ORF">SAMN05192542_11749</name>
</gene>
<evidence type="ECO:0008006" key="3">
    <source>
        <dbReference type="Google" id="ProtNLM"/>
    </source>
</evidence>
<sequence length="100" mass="11215">MRIRYTAPTPKDLRDLKERLDFSGKQMADLFGLASAQQWHKYCGGSEPREMSLPMLFLAGALLNRSFSVEEVFDWCRAVGAQIETSEPPATPVPDGEQQP</sequence>
<protein>
    <recommendedName>
        <fullName evidence="3">XRE family transcriptional regulator</fullName>
    </recommendedName>
</protein>
<evidence type="ECO:0000313" key="1">
    <source>
        <dbReference type="EMBL" id="SEL90101.1"/>
    </source>
</evidence>
<dbReference type="Proteomes" id="UP000199120">
    <property type="component" value="Unassembled WGS sequence"/>
</dbReference>